<reference evidence="6" key="1">
    <citation type="journal article" date="2022" name="Plant J.">
        <title>Strategies of tolerance reflected in two North American maple genomes.</title>
        <authorList>
            <person name="McEvoy S.L."/>
            <person name="Sezen U.U."/>
            <person name="Trouern-Trend A."/>
            <person name="McMahon S.M."/>
            <person name="Schaberg P.G."/>
            <person name="Yang J."/>
            <person name="Wegrzyn J.L."/>
            <person name="Swenson N.G."/>
        </authorList>
    </citation>
    <scope>NUCLEOTIDE SEQUENCE</scope>
    <source>
        <strain evidence="6">NS2018</strain>
    </source>
</reference>
<dbReference type="EMBL" id="JAUESC010000003">
    <property type="protein sequence ID" value="KAK0600278.1"/>
    <property type="molecule type" value="Genomic_DNA"/>
</dbReference>
<dbReference type="InterPro" id="IPR058922">
    <property type="entry name" value="WHD_DRP"/>
</dbReference>
<evidence type="ECO:0000259" key="5">
    <source>
        <dbReference type="Pfam" id="PF23598"/>
    </source>
</evidence>
<feature type="domain" description="Disease resistance protein winged helix" evidence="4">
    <location>
        <begin position="186"/>
        <end position="250"/>
    </location>
</feature>
<evidence type="ECO:0000313" key="6">
    <source>
        <dbReference type="EMBL" id="KAK0600278.1"/>
    </source>
</evidence>
<feature type="region of interest" description="Disordered" evidence="3">
    <location>
        <begin position="114"/>
        <end position="158"/>
    </location>
</feature>
<evidence type="ECO:0008006" key="8">
    <source>
        <dbReference type="Google" id="ProtNLM"/>
    </source>
</evidence>
<dbReference type="Gene3D" id="3.80.10.10">
    <property type="entry name" value="Ribonuclease Inhibitor"/>
    <property type="match status" value="1"/>
</dbReference>
<feature type="compositionally biased region" description="Basic and acidic residues" evidence="3">
    <location>
        <begin position="34"/>
        <end position="51"/>
    </location>
</feature>
<dbReference type="GO" id="GO:0098542">
    <property type="term" value="P:defense response to other organism"/>
    <property type="evidence" value="ECO:0007669"/>
    <property type="project" value="TreeGrafter"/>
</dbReference>
<dbReference type="PANTHER" id="PTHR23155">
    <property type="entry name" value="DISEASE RESISTANCE PROTEIN RP"/>
    <property type="match status" value="1"/>
</dbReference>
<feature type="region of interest" description="Disordered" evidence="3">
    <location>
        <begin position="1"/>
        <end position="94"/>
    </location>
</feature>
<dbReference type="Pfam" id="PF23598">
    <property type="entry name" value="LRR_14"/>
    <property type="match status" value="1"/>
</dbReference>
<reference evidence="6" key="2">
    <citation type="submission" date="2023-06" db="EMBL/GenBank/DDBJ databases">
        <authorList>
            <person name="Swenson N.G."/>
            <person name="Wegrzyn J.L."/>
            <person name="Mcevoy S.L."/>
        </authorList>
    </citation>
    <scope>NUCLEOTIDE SEQUENCE</scope>
    <source>
        <strain evidence="6">NS2018</strain>
        <tissue evidence="6">Leaf</tissue>
    </source>
</reference>
<dbReference type="Proteomes" id="UP001168877">
    <property type="component" value="Unassembled WGS sequence"/>
</dbReference>
<dbReference type="InterPro" id="IPR044974">
    <property type="entry name" value="Disease_R_plants"/>
</dbReference>
<evidence type="ECO:0000313" key="7">
    <source>
        <dbReference type="Proteomes" id="UP001168877"/>
    </source>
</evidence>
<organism evidence="6 7">
    <name type="scientific">Acer saccharum</name>
    <name type="common">Sugar maple</name>
    <dbReference type="NCBI Taxonomy" id="4024"/>
    <lineage>
        <taxon>Eukaryota</taxon>
        <taxon>Viridiplantae</taxon>
        <taxon>Streptophyta</taxon>
        <taxon>Embryophyta</taxon>
        <taxon>Tracheophyta</taxon>
        <taxon>Spermatophyta</taxon>
        <taxon>Magnoliopsida</taxon>
        <taxon>eudicotyledons</taxon>
        <taxon>Gunneridae</taxon>
        <taxon>Pentapetalae</taxon>
        <taxon>rosids</taxon>
        <taxon>malvids</taxon>
        <taxon>Sapindales</taxon>
        <taxon>Sapindaceae</taxon>
        <taxon>Hippocastanoideae</taxon>
        <taxon>Acereae</taxon>
        <taxon>Acer</taxon>
    </lineage>
</organism>
<accession>A0AA39SZG1</accession>
<feature type="compositionally biased region" description="Basic and acidic residues" evidence="3">
    <location>
        <begin position="13"/>
        <end position="27"/>
    </location>
</feature>
<evidence type="ECO:0000256" key="1">
    <source>
        <dbReference type="ARBA" id="ARBA00022737"/>
    </source>
</evidence>
<feature type="compositionally biased region" description="Acidic residues" evidence="3">
    <location>
        <begin position="1"/>
        <end position="10"/>
    </location>
</feature>
<protein>
    <recommendedName>
        <fullName evidence="8">Disease resistance RPP13-like protein 4</fullName>
    </recommendedName>
</protein>
<dbReference type="InterPro" id="IPR036388">
    <property type="entry name" value="WH-like_DNA-bd_sf"/>
</dbReference>
<gene>
    <name evidence="6" type="ORF">LWI29_013298</name>
</gene>
<keyword evidence="2" id="KW-0611">Plant defense</keyword>
<proteinExistence type="predicted"/>
<feature type="domain" description="Disease resistance R13L4/SHOC-2-like LRR" evidence="5">
    <location>
        <begin position="352"/>
        <end position="598"/>
    </location>
</feature>
<comment type="caution">
    <text evidence="6">The sequence shown here is derived from an EMBL/GenBank/DDBJ whole genome shotgun (WGS) entry which is preliminary data.</text>
</comment>
<dbReference type="InterPro" id="IPR055414">
    <property type="entry name" value="LRR_R13L4/SHOC2-like"/>
</dbReference>
<dbReference type="InterPro" id="IPR032675">
    <property type="entry name" value="LRR_dom_sf"/>
</dbReference>
<dbReference type="SUPFAM" id="SSF52058">
    <property type="entry name" value="L domain-like"/>
    <property type="match status" value="1"/>
</dbReference>
<dbReference type="Gene3D" id="1.10.10.10">
    <property type="entry name" value="Winged helix-like DNA-binding domain superfamily/Winged helix DNA-binding domain"/>
    <property type="match status" value="1"/>
</dbReference>
<dbReference type="Pfam" id="PF23559">
    <property type="entry name" value="WHD_DRP"/>
    <property type="match status" value="1"/>
</dbReference>
<evidence type="ECO:0000259" key="4">
    <source>
        <dbReference type="Pfam" id="PF23559"/>
    </source>
</evidence>
<feature type="compositionally biased region" description="Basic and acidic residues" evidence="3">
    <location>
        <begin position="73"/>
        <end position="94"/>
    </location>
</feature>
<keyword evidence="7" id="KW-1185">Reference proteome</keyword>
<dbReference type="PANTHER" id="PTHR23155:SF1076">
    <property type="entry name" value="LEUCINE-RICH REPEAT (LRR) FAMILY PROTEIN-RELATED"/>
    <property type="match status" value="1"/>
</dbReference>
<name>A0AA39SZG1_ACESA</name>
<keyword evidence="1" id="KW-0677">Repeat</keyword>
<evidence type="ECO:0000256" key="3">
    <source>
        <dbReference type="SAM" id="MobiDB-lite"/>
    </source>
</evidence>
<evidence type="ECO:0000256" key="2">
    <source>
        <dbReference type="ARBA" id="ARBA00022821"/>
    </source>
</evidence>
<dbReference type="AlphaFoldDB" id="A0AA39SZG1"/>
<sequence>MASEIEEIVEINDNTKKNENNDSDHSNGDINGNSDHDRGEDKKEDGRKFPLRDCCSSSSPIAPEIEEIFDFNDNTKKKNDSYVDRAEDKKEDGWKGTSTKVLCYPLRLARSMITTRREKSNSKKHKKFENKSVHGVDSSADPPNPESDEHLPNSPPPYQSQQILEFRQSFDNLELQEKKCLSTFILFPENTVVKKRQLVYLWIGEGFFDDLRIQEKTLEECATGILNKLMEKRLVLQVKKNCQNVVNSFEIPPHVRSGMIELAQEDIRFGGNMSSWYDGWVYLLKNQKKVFDSDVHSGMTSVLDSRFDEKVFPWLHDEPQLLQPQNQEKVKTLFNVGKGSLDFKLESFPKMKNVKVLYLGRWQSSAEGHHIEVADSELLKGLKNMENLRFLSLQGISGIQELPGRSISSLGNLRILDLRACYNLEKLPKEIASLKKLTHLDISECFLLDCMPKELLSLSELQVLKGFVITDTKNSNFCTLAELAGLEKLTKLSVNLNSVNFSIDNFLAVLKFDKLQKLKITWGGKFSNVNRNKKSKQENGEAKSKAKEDDIKRSLTRLKNAVGKVNLEKLELQCLPHKTLPNWVNPDILKKLKKLYIRGGGLKTLSRIQEGDQKWEVEALRLKYLNEFNMNWIELMALFPHLQYFEKFKCPKLTLCPCDCTGVWVKSSTKESPPLSQTTS</sequence>